<dbReference type="InterPro" id="IPR021671">
    <property type="entry name" value="PD(D/E)XK_Endonuc"/>
</dbReference>
<accession>A0A7Y5AR15</accession>
<reference evidence="2 3" key="1">
    <citation type="submission" date="2020-06" db="EMBL/GenBank/DDBJ databases">
        <title>Rheinheimera sp. nov., a marine bacterium isolated from coastal.</title>
        <authorList>
            <person name="Yu Q."/>
            <person name="Qi Y."/>
            <person name="Pu J."/>
        </authorList>
    </citation>
    <scope>NUCLEOTIDE SEQUENCE [LARGE SCALE GENOMIC DNA]</scope>
    <source>
        <strain evidence="2 3">YQF-2</strain>
    </source>
</reference>
<evidence type="ECO:0000313" key="2">
    <source>
        <dbReference type="EMBL" id="NRQ42952.1"/>
    </source>
</evidence>
<feature type="domain" description="PD(D/E)XK endonuclease" evidence="1">
    <location>
        <begin position="16"/>
        <end position="83"/>
    </location>
</feature>
<name>A0A7Y5AR15_9GAMM</name>
<proteinExistence type="predicted"/>
<evidence type="ECO:0000259" key="1">
    <source>
        <dbReference type="Pfam" id="PF11645"/>
    </source>
</evidence>
<dbReference type="AlphaFoldDB" id="A0A7Y5AR15"/>
<dbReference type="EMBL" id="JABSOD010000008">
    <property type="protein sequence ID" value="NRQ42952.1"/>
    <property type="molecule type" value="Genomic_DNA"/>
</dbReference>
<keyword evidence="3" id="KW-1185">Reference proteome</keyword>
<comment type="caution">
    <text evidence="2">The sequence shown here is derived from an EMBL/GenBank/DDBJ whole genome shotgun (WGS) entry which is preliminary data.</text>
</comment>
<sequence length="133" mass="15523">MPLKTSVLASEQHRHYQSHSFEQYAASLFMNDGWEVFHPALDHGRKTDLVISDGHVFYRVQIKSLEATDDTVLVKNQWKNTDTKIDYVIYFSQKGNWGYVIKPFNCNQKRLNAAGGQRFHKHQKHFSHAFAKI</sequence>
<dbReference type="Proteomes" id="UP000523161">
    <property type="component" value="Unassembled WGS sequence"/>
</dbReference>
<dbReference type="Pfam" id="PF11645">
    <property type="entry name" value="PDDEXK_5"/>
    <property type="match status" value="1"/>
</dbReference>
<gene>
    <name evidence="2" type="ORF">HRH59_10345</name>
</gene>
<dbReference type="InterPro" id="IPR011856">
    <property type="entry name" value="tRNA_endonuc-like_dom_sf"/>
</dbReference>
<dbReference type="GO" id="GO:0003676">
    <property type="term" value="F:nucleic acid binding"/>
    <property type="evidence" value="ECO:0007669"/>
    <property type="project" value="InterPro"/>
</dbReference>
<dbReference type="Gene3D" id="3.40.1350.10">
    <property type="match status" value="1"/>
</dbReference>
<dbReference type="RefSeq" id="WP_173501191.1">
    <property type="nucleotide sequence ID" value="NZ_JABSOD010000008.1"/>
</dbReference>
<organism evidence="2 3">
    <name type="scientific">Rheinheimera lutimaris</name>
    <dbReference type="NCBI Taxonomy" id="2740584"/>
    <lineage>
        <taxon>Bacteria</taxon>
        <taxon>Pseudomonadati</taxon>
        <taxon>Pseudomonadota</taxon>
        <taxon>Gammaproteobacteria</taxon>
        <taxon>Chromatiales</taxon>
        <taxon>Chromatiaceae</taxon>
        <taxon>Rheinheimera</taxon>
    </lineage>
</organism>
<protein>
    <recommendedName>
        <fullName evidence="1">PD(D/E)XK endonuclease domain-containing protein</fullName>
    </recommendedName>
</protein>
<evidence type="ECO:0000313" key="3">
    <source>
        <dbReference type="Proteomes" id="UP000523161"/>
    </source>
</evidence>